<name>A0A9Y2MUA9_9PSEU</name>
<dbReference type="EMBL" id="CP127294">
    <property type="protein sequence ID" value="WIX75477.1"/>
    <property type="molecule type" value="Genomic_DNA"/>
</dbReference>
<organism evidence="1 2">
    <name type="scientific">Amycolatopsis carbonis</name>
    <dbReference type="NCBI Taxonomy" id="715471"/>
    <lineage>
        <taxon>Bacteria</taxon>
        <taxon>Bacillati</taxon>
        <taxon>Actinomycetota</taxon>
        <taxon>Actinomycetes</taxon>
        <taxon>Pseudonocardiales</taxon>
        <taxon>Pseudonocardiaceae</taxon>
        <taxon>Amycolatopsis</taxon>
    </lineage>
</organism>
<dbReference type="RefSeq" id="WP_285966248.1">
    <property type="nucleotide sequence ID" value="NZ_CP127294.1"/>
</dbReference>
<reference evidence="1 2" key="1">
    <citation type="submission" date="2023-06" db="EMBL/GenBank/DDBJ databases">
        <authorList>
            <person name="Oyuntsetseg B."/>
            <person name="Kim S.B."/>
        </authorList>
    </citation>
    <scope>NUCLEOTIDE SEQUENCE [LARGE SCALE GENOMIC DNA]</scope>
    <source>
        <strain evidence="1 2">2-15</strain>
    </source>
</reference>
<dbReference type="AlphaFoldDB" id="A0A9Y2MUA9"/>
<keyword evidence="2" id="KW-1185">Reference proteome</keyword>
<proteinExistence type="predicted"/>
<dbReference type="Proteomes" id="UP001236014">
    <property type="component" value="Chromosome"/>
</dbReference>
<accession>A0A9Y2MUA9</accession>
<evidence type="ECO:0000313" key="2">
    <source>
        <dbReference type="Proteomes" id="UP001236014"/>
    </source>
</evidence>
<protein>
    <submittedName>
        <fullName evidence="1">Uncharacterized protein</fullName>
    </submittedName>
</protein>
<gene>
    <name evidence="1" type="ORF">QRX50_28650</name>
</gene>
<evidence type="ECO:0000313" key="1">
    <source>
        <dbReference type="EMBL" id="WIX75477.1"/>
    </source>
</evidence>
<sequence length="310" mass="32743">MDEHGAVAYDSAGRHLIGFTRAGQQLSEKWKKELAPGQLLDVTCFGRCPRVALLIQDPAAPAGSRVEFADEQGRAVDTWASEANEPGLPLRVFRWRPESALFLRNRAAAVELVARHDGKEIVLRLRTSAAIVKTDPAGDSVVIIDDGRASVISTRPGGAWNLVRQFPTTATAACIAASGDRVLIAGDEDVVVEVPSGRLHRTASTLTHAGACALAGDWTVTGSLGTVNGAPRSEWVARQSGSQSLWRSSYRQLGDVFMAPSGGTACIAFAQPVCRTARGAELTGITGSVVQDAAGQIVYLADDGSLRQVS</sequence>
<dbReference type="KEGG" id="acab:QRX50_28650"/>